<reference evidence="2" key="1">
    <citation type="submission" date="2021-06" db="EMBL/GenBank/DDBJ databases">
        <title>Parelaphostrongylus tenuis whole genome reference sequence.</title>
        <authorList>
            <person name="Garwood T.J."/>
            <person name="Larsen P.A."/>
            <person name="Fountain-Jones N.M."/>
            <person name="Garbe J.R."/>
            <person name="Macchietto M.G."/>
            <person name="Kania S.A."/>
            <person name="Gerhold R.W."/>
            <person name="Richards J.E."/>
            <person name="Wolf T.M."/>
        </authorList>
    </citation>
    <scope>NUCLEOTIDE SEQUENCE</scope>
    <source>
        <strain evidence="2">MNPRO001-30</strain>
        <tissue evidence="2">Meninges</tissue>
    </source>
</reference>
<sequence length="73" mass="8333">MEDDSNRISRESNGLTGDDDEEIKMKDCYKVILCRQITSTNSQTFNAEDDALRSQQNQVLSYQTARLSAQEIN</sequence>
<evidence type="ECO:0000313" key="3">
    <source>
        <dbReference type="Proteomes" id="UP001196413"/>
    </source>
</evidence>
<evidence type="ECO:0000313" key="2">
    <source>
        <dbReference type="EMBL" id="KAJ1374774.1"/>
    </source>
</evidence>
<evidence type="ECO:0000256" key="1">
    <source>
        <dbReference type="SAM" id="MobiDB-lite"/>
    </source>
</evidence>
<dbReference type="EMBL" id="JAHQIW010007486">
    <property type="protein sequence ID" value="KAJ1374774.1"/>
    <property type="molecule type" value="Genomic_DNA"/>
</dbReference>
<keyword evidence="3" id="KW-1185">Reference proteome</keyword>
<comment type="caution">
    <text evidence="2">The sequence shown here is derived from an EMBL/GenBank/DDBJ whole genome shotgun (WGS) entry which is preliminary data.</text>
</comment>
<organism evidence="2 3">
    <name type="scientific">Parelaphostrongylus tenuis</name>
    <name type="common">Meningeal worm</name>
    <dbReference type="NCBI Taxonomy" id="148309"/>
    <lineage>
        <taxon>Eukaryota</taxon>
        <taxon>Metazoa</taxon>
        <taxon>Ecdysozoa</taxon>
        <taxon>Nematoda</taxon>
        <taxon>Chromadorea</taxon>
        <taxon>Rhabditida</taxon>
        <taxon>Rhabditina</taxon>
        <taxon>Rhabditomorpha</taxon>
        <taxon>Strongyloidea</taxon>
        <taxon>Metastrongylidae</taxon>
        <taxon>Parelaphostrongylus</taxon>
    </lineage>
</organism>
<accession>A0AAD5RI44</accession>
<protein>
    <submittedName>
        <fullName evidence="2">Uncharacterized protein</fullName>
    </submittedName>
</protein>
<gene>
    <name evidence="2" type="ORF">KIN20_037539</name>
</gene>
<feature type="compositionally biased region" description="Basic and acidic residues" evidence="1">
    <location>
        <begin position="1"/>
        <end position="10"/>
    </location>
</feature>
<proteinExistence type="predicted"/>
<feature type="region of interest" description="Disordered" evidence="1">
    <location>
        <begin position="1"/>
        <end position="20"/>
    </location>
</feature>
<dbReference type="AlphaFoldDB" id="A0AAD5RI44"/>
<name>A0AAD5RI44_PARTN</name>
<dbReference type="Proteomes" id="UP001196413">
    <property type="component" value="Unassembled WGS sequence"/>
</dbReference>